<gene>
    <name evidence="3" type="ORF">GJ654_10580</name>
</gene>
<keyword evidence="2" id="KW-0472">Membrane</keyword>
<evidence type="ECO:0000313" key="3">
    <source>
        <dbReference type="EMBL" id="MTV31440.1"/>
    </source>
</evidence>
<dbReference type="OrthoDB" id="9812933at2"/>
<organism evidence="3 4">
    <name type="scientific">Rhodoblastus acidophilus</name>
    <name type="common">Rhodopseudomonas acidophila</name>
    <dbReference type="NCBI Taxonomy" id="1074"/>
    <lineage>
        <taxon>Bacteria</taxon>
        <taxon>Pseudomonadati</taxon>
        <taxon>Pseudomonadota</taxon>
        <taxon>Alphaproteobacteria</taxon>
        <taxon>Hyphomicrobiales</taxon>
        <taxon>Rhodoblastaceae</taxon>
        <taxon>Rhodoblastus</taxon>
    </lineage>
</organism>
<dbReference type="Proteomes" id="UP000439113">
    <property type="component" value="Unassembled WGS sequence"/>
</dbReference>
<dbReference type="RefSeq" id="WP_155446129.1">
    <property type="nucleotide sequence ID" value="NZ_JAOQNR010000009.1"/>
</dbReference>
<sequence>MKLPKFSLPKISLPKISAPKISLPKISAPKFSLPKFSRKKKPAKAAEVAEQTPEGEDNAEAPRKGLKRFIPRLKGKARILVPAAAALLLLLGGGGGGYYVWRMMQAPPQGETQTAAPEGGGADKGAVQQVEGAPPEAGAAPKANEAHGDAGTPVVKEAAKESEAAAGGHEKAPEGGGGGHEGGGHGGGAGGKEGGKQKVAIAPLPLPSPPGEIEIMVRRLQDLQEKVSAGDGEAFKEMPKHLRRLGRAIFEAPPETWEKKENARALIVYLLSGGNPTAGRKAMASQKLPASDAPIVKAALAYLENVEGPDRDVMLTLDPLTLDPSLGASVAFVQSVLMTPRDRDGALAKLDIARLLAPGGLVEEAALRREVGLLAEARQYEKFASLGRQYWARFRASPYAENFLRQFMLGVARVAVSIKASEWSQLNAFVESLTPETKRNIYLTVAQNASVVGNVDLARMAAQRARDLSPEESQERQRAIVYGALAAVGDADPARSGRLLDGVDREKLPPGDQPLYDAAAYVSGRIYRGPAKGFKEAPPGEANAVDADLARAEKLLAQGDAVIDSARKTMARQR</sequence>
<comment type="caution">
    <text evidence="3">The sequence shown here is derived from an EMBL/GenBank/DDBJ whole genome shotgun (WGS) entry which is preliminary data.</text>
</comment>
<feature type="region of interest" description="Disordered" evidence="1">
    <location>
        <begin position="110"/>
        <end position="196"/>
    </location>
</feature>
<keyword evidence="2" id="KW-0812">Transmembrane</keyword>
<protein>
    <recommendedName>
        <fullName evidence="5">Chemotaxis protein MotC</fullName>
    </recommendedName>
</protein>
<dbReference type="EMBL" id="WNKS01000008">
    <property type="protein sequence ID" value="MTV31440.1"/>
    <property type="molecule type" value="Genomic_DNA"/>
</dbReference>
<evidence type="ECO:0008006" key="5">
    <source>
        <dbReference type="Google" id="ProtNLM"/>
    </source>
</evidence>
<feature type="region of interest" description="Disordered" evidence="1">
    <location>
        <begin position="34"/>
        <end position="63"/>
    </location>
</feature>
<feature type="transmembrane region" description="Helical" evidence="2">
    <location>
        <begin position="79"/>
        <end position="101"/>
    </location>
</feature>
<feature type="compositionally biased region" description="Basic and acidic residues" evidence="1">
    <location>
        <begin position="157"/>
        <end position="173"/>
    </location>
</feature>
<evidence type="ECO:0000256" key="1">
    <source>
        <dbReference type="SAM" id="MobiDB-lite"/>
    </source>
</evidence>
<accession>A0A6N8DLP4</accession>
<feature type="compositionally biased region" description="Low complexity" evidence="1">
    <location>
        <begin position="131"/>
        <end position="143"/>
    </location>
</feature>
<proteinExistence type="predicted"/>
<dbReference type="AlphaFoldDB" id="A0A6N8DLP4"/>
<name>A0A6N8DLP4_RHOAC</name>
<evidence type="ECO:0000256" key="2">
    <source>
        <dbReference type="SAM" id="Phobius"/>
    </source>
</evidence>
<reference evidence="3 4" key="1">
    <citation type="submission" date="2019-11" db="EMBL/GenBank/DDBJ databases">
        <title>Whole-genome sequence of a Rhodoblastus acidophilus DSM 142.</title>
        <authorList>
            <person name="Kyndt J.A."/>
            <person name="Meyer T.E."/>
        </authorList>
    </citation>
    <scope>NUCLEOTIDE SEQUENCE [LARGE SCALE GENOMIC DNA]</scope>
    <source>
        <strain evidence="3 4">DSM 142</strain>
    </source>
</reference>
<feature type="compositionally biased region" description="Gly residues" evidence="1">
    <location>
        <begin position="174"/>
        <end position="192"/>
    </location>
</feature>
<evidence type="ECO:0000313" key="4">
    <source>
        <dbReference type="Proteomes" id="UP000439113"/>
    </source>
</evidence>
<keyword evidence="2" id="KW-1133">Transmembrane helix</keyword>